<keyword evidence="2" id="KW-1185">Reference proteome</keyword>
<reference evidence="1" key="1">
    <citation type="journal article" date="2023" name="Science">
        <title>Genome structures resolve the early diversification of teleost fishes.</title>
        <authorList>
            <person name="Parey E."/>
            <person name="Louis A."/>
            <person name="Montfort J."/>
            <person name="Bouchez O."/>
            <person name="Roques C."/>
            <person name="Iampietro C."/>
            <person name="Lluch J."/>
            <person name="Castinel A."/>
            <person name="Donnadieu C."/>
            <person name="Desvignes T."/>
            <person name="Floi Bucao C."/>
            <person name="Jouanno E."/>
            <person name="Wen M."/>
            <person name="Mejri S."/>
            <person name="Dirks R."/>
            <person name="Jansen H."/>
            <person name="Henkel C."/>
            <person name="Chen W.J."/>
            <person name="Zahm M."/>
            <person name="Cabau C."/>
            <person name="Klopp C."/>
            <person name="Thompson A.W."/>
            <person name="Robinson-Rechavi M."/>
            <person name="Braasch I."/>
            <person name="Lecointre G."/>
            <person name="Bobe J."/>
            <person name="Postlethwait J.H."/>
            <person name="Berthelot C."/>
            <person name="Roest Crollius H."/>
            <person name="Guiguen Y."/>
        </authorList>
    </citation>
    <scope>NUCLEOTIDE SEQUENCE</scope>
    <source>
        <strain evidence="1">NC1722</strain>
    </source>
</reference>
<evidence type="ECO:0000313" key="2">
    <source>
        <dbReference type="Proteomes" id="UP001221898"/>
    </source>
</evidence>
<dbReference type="AlphaFoldDB" id="A0AAD7SWV7"/>
<proteinExistence type="predicted"/>
<accession>A0AAD7SWV7</accession>
<organism evidence="1 2">
    <name type="scientific">Aldrovandia affinis</name>
    <dbReference type="NCBI Taxonomy" id="143900"/>
    <lineage>
        <taxon>Eukaryota</taxon>
        <taxon>Metazoa</taxon>
        <taxon>Chordata</taxon>
        <taxon>Craniata</taxon>
        <taxon>Vertebrata</taxon>
        <taxon>Euteleostomi</taxon>
        <taxon>Actinopterygii</taxon>
        <taxon>Neopterygii</taxon>
        <taxon>Teleostei</taxon>
        <taxon>Notacanthiformes</taxon>
        <taxon>Halosauridae</taxon>
        <taxon>Aldrovandia</taxon>
    </lineage>
</organism>
<sequence>MCRMGAVTSPSGSSFMALPSVRPAALMDHRQARVLSHRAPGARWYQEAQCLADESPHRAGSRGKDAGYPAPQLLLPSAHKHMTLPELPPPAHVSLPPSHVTAQSLAELLSSLNSTTSLITPDPGARCIMWTRGSQITARDVVASDGRVRVRVIYGRGMAPRERAPHGARGGGRGGETRELLSLQQAASEAISALPLPRESDGQNGIGT</sequence>
<comment type="caution">
    <text evidence="1">The sequence shown here is derived from an EMBL/GenBank/DDBJ whole genome shotgun (WGS) entry which is preliminary data.</text>
</comment>
<dbReference type="Proteomes" id="UP001221898">
    <property type="component" value="Unassembled WGS sequence"/>
</dbReference>
<gene>
    <name evidence="1" type="ORF">AAFF_G00202550</name>
</gene>
<dbReference type="EMBL" id="JAINUG010000027">
    <property type="protein sequence ID" value="KAJ8410274.1"/>
    <property type="molecule type" value="Genomic_DNA"/>
</dbReference>
<name>A0AAD7SWV7_9TELE</name>
<evidence type="ECO:0000313" key="1">
    <source>
        <dbReference type="EMBL" id="KAJ8410274.1"/>
    </source>
</evidence>
<protein>
    <submittedName>
        <fullName evidence="1">Uncharacterized protein</fullName>
    </submittedName>
</protein>